<dbReference type="EMBL" id="JPQU01000017">
    <property type="protein sequence ID" value="KFE57550.1"/>
    <property type="molecule type" value="Genomic_DNA"/>
</dbReference>
<keyword evidence="2" id="KW-1185">Reference proteome</keyword>
<evidence type="ECO:0008006" key="3">
    <source>
        <dbReference type="Google" id="ProtNLM"/>
    </source>
</evidence>
<dbReference type="InterPro" id="IPR024409">
    <property type="entry name" value="DUF3833"/>
</dbReference>
<reference evidence="1 2" key="1">
    <citation type="submission" date="2014-07" db="EMBL/GenBank/DDBJ databases">
        <title>Draft Genome Sequences of Environmental Pseudomonas syringae strains.</title>
        <authorList>
            <person name="Baltrus D.A."/>
            <person name="Berge O."/>
            <person name="Morris C."/>
        </authorList>
    </citation>
    <scope>NUCLEOTIDE SEQUENCE [LARGE SCALE GENOMIC DNA]</scope>
    <source>
        <strain evidence="1 2">GAW0119</strain>
    </source>
</reference>
<dbReference type="OrthoDB" id="5296954at2"/>
<dbReference type="RefSeq" id="WP_032625905.1">
    <property type="nucleotide sequence ID" value="NZ_JPQU01000017.1"/>
</dbReference>
<sequence>MFKTILIAACIGLAGCSGVQVSQYSQETPKLDLREYFNGRVLADGIFQKRSGEVTKRMHVVIDGKSQGDALILQEAFTYSDGKKESRVWTLLPDGPGRWKGTAADVDGEAFGEVSGNAFHWRYVLNLKVDDSTYKVSFDDWMYLLDDKTLANRSYMSKLGVELGQVTLFFRKQ</sequence>
<accession>A0A085VQ37</accession>
<organism evidence="1 2">
    <name type="scientific">Pseudomonas syringae</name>
    <dbReference type="NCBI Taxonomy" id="317"/>
    <lineage>
        <taxon>Bacteria</taxon>
        <taxon>Pseudomonadati</taxon>
        <taxon>Pseudomonadota</taxon>
        <taxon>Gammaproteobacteria</taxon>
        <taxon>Pseudomonadales</taxon>
        <taxon>Pseudomonadaceae</taxon>
        <taxon>Pseudomonas</taxon>
    </lineage>
</organism>
<proteinExistence type="predicted"/>
<comment type="caution">
    <text evidence="1">The sequence shown here is derived from an EMBL/GenBank/DDBJ whole genome shotgun (WGS) entry which is preliminary data.</text>
</comment>
<dbReference type="Proteomes" id="UP000028631">
    <property type="component" value="Unassembled WGS sequence"/>
</dbReference>
<dbReference type="PATRIC" id="fig|317.175.peg.641"/>
<evidence type="ECO:0000313" key="1">
    <source>
        <dbReference type="EMBL" id="KFE57550.1"/>
    </source>
</evidence>
<dbReference type="Pfam" id="PF12915">
    <property type="entry name" value="DUF3833"/>
    <property type="match status" value="1"/>
</dbReference>
<protein>
    <recommendedName>
        <fullName evidence="3">Lipoprotein</fullName>
    </recommendedName>
</protein>
<evidence type="ECO:0000313" key="2">
    <source>
        <dbReference type="Proteomes" id="UP000028631"/>
    </source>
</evidence>
<dbReference type="PROSITE" id="PS51257">
    <property type="entry name" value="PROKAR_LIPOPROTEIN"/>
    <property type="match status" value="1"/>
</dbReference>
<gene>
    <name evidence="1" type="ORF">IV01_03060</name>
</gene>
<name>A0A085VQ37_PSESX</name>
<dbReference type="AlphaFoldDB" id="A0A085VQ37"/>